<evidence type="ECO:0000256" key="1">
    <source>
        <dbReference type="ARBA" id="ARBA00004251"/>
    </source>
</evidence>
<feature type="domain" description="Cadherin" evidence="15">
    <location>
        <begin position="472"/>
        <end position="575"/>
    </location>
</feature>
<evidence type="ECO:0000256" key="14">
    <source>
        <dbReference type="SAM" id="SignalP"/>
    </source>
</evidence>
<dbReference type="InterPro" id="IPR013164">
    <property type="entry name" value="Cadherin_N"/>
</dbReference>
<keyword evidence="8 13" id="KW-1133">Transmembrane helix</keyword>
<evidence type="ECO:0000256" key="2">
    <source>
        <dbReference type="ARBA" id="ARBA00022475"/>
    </source>
</evidence>
<keyword evidence="3 13" id="KW-0812">Transmembrane</keyword>
<keyword evidence="17" id="KW-1185">Reference proteome</keyword>
<dbReference type="FunFam" id="2.60.40.60:FF:000020">
    <property type="entry name" value="Dachsous cadherin-related 1b"/>
    <property type="match status" value="1"/>
</dbReference>
<dbReference type="PRINTS" id="PR00205">
    <property type="entry name" value="CADHERIN"/>
</dbReference>
<feature type="signal peptide" evidence="14">
    <location>
        <begin position="1"/>
        <end position="23"/>
    </location>
</feature>
<sequence>MGHHVTFFIALCAALGYFTCCHAAATDPIKISFTIDEEMPEGNEVGNTAVKSGIYQKVAQQDRAGLIFNFLDSKPDKSYFRINRTTGVLTTALVIDRETVCEFSADCVKELDIAVTADRPFFTIISVNVTIEDINDNAPVFPENSTKFEISEGVNIGYEFRIKSATDKDTGGNNSIQSYSLMQVDSTFKLDSTKTLDGNSVLKLILVEKLDRETKDRYYLVVVARDGGVPPKTGTLNITIIVTDVNDNPPKFLSDSYDVTIEKNLTPSAVILKLEAVDPDQGENGRVSYRIAELQKDVSKIKEMFYVNEMTGEVNVIKDLRYEGQEQFKFIVEAYDHGLQYQFTQKEINVFLKDAGNNPPIVHVNLLSPGNIGFVNVTEEKEQAFVAYVNVEDSDKGSNGDVYCNVSINLFDAKEYTRKGFMIIVRGVLDREALDLHNVTVTCHDMGVPSLSASVNFLVRVMDINDNAPVFINARYVANVKENVSIGTKLLQVSATDKDIGLNSIIEYYVHPDDTGMVAIEANTGIITSALKFDRESVPEFKFRTLAIDKGEPPLTGTAVVTITVDDVNDNAPDIITTSARKSVPENLPAGTDLGFIEVIDMDAGINSEYTILMLDVGGTSPFIIISNGSLRTKERLDREKQSRYDITVVVTDKGTPPLSSTAVVIVHVEDVNDNAPIIQNINNTNNTITIIYPTELLQSVANISAHDIDEGENGSLVYYISQGNDFEIFGIDRYSGSIYVDKILDIQYDRTVVLVILVKDLGNPSLNATTTLNIKLVYRNATDMMKIGITEDNRYIIIAVIVVISTVLFAVAIVGVILFLRNLDRRKNAPDVALPSQYSDSGVSSGSGSLDLIPENEIADEINCFQQKKKEVSFSLDKTWDKNGVAGSDENVINSQSEYGFRVKEYHGNGLSENGTLHPTSSPCKVQSQVKAINLQRYLWESKHKDWHDQGEQNPPRPGDDDSETSKETITCDSGRGGSEDGDSNTSPAADNPSSFVYPESHKHVSFQSSYNQYPVDQHRRHDHDSFHNALSTNQNSGHTTFGIRSKVNSESSPTPYIPMRNQTLFPSVYTSSPKSEIQFGNCDSSRDSWTNLYTVPAMPLSGGVPYRIRHDSTSTRSGDDDISTTTSGSYTLDPDELDADLFSKSKDLVV</sequence>
<feature type="domain" description="Cadherin" evidence="15">
    <location>
        <begin position="27"/>
        <end position="141"/>
    </location>
</feature>
<gene>
    <name evidence="16" type="ORF">ACJMK2_032542</name>
</gene>
<feature type="chain" id="PRO_5044787963" description="Cadherin domain-containing protein" evidence="14">
    <location>
        <begin position="24"/>
        <end position="1152"/>
    </location>
</feature>
<name>A0ABD3X222_SINWO</name>
<dbReference type="SMART" id="SM00112">
    <property type="entry name" value="CA"/>
    <property type="match status" value="7"/>
</dbReference>
<dbReference type="SUPFAM" id="SSF49313">
    <property type="entry name" value="Cadherin-like"/>
    <property type="match status" value="7"/>
</dbReference>
<keyword evidence="4 14" id="KW-0732">Signal</keyword>
<feature type="compositionally biased region" description="Basic and acidic residues" evidence="12">
    <location>
        <begin position="959"/>
        <end position="968"/>
    </location>
</feature>
<organism evidence="16 17">
    <name type="scientific">Sinanodonta woodiana</name>
    <name type="common">Chinese pond mussel</name>
    <name type="synonym">Anodonta woodiana</name>
    <dbReference type="NCBI Taxonomy" id="1069815"/>
    <lineage>
        <taxon>Eukaryota</taxon>
        <taxon>Metazoa</taxon>
        <taxon>Spiralia</taxon>
        <taxon>Lophotrochozoa</taxon>
        <taxon>Mollusca</taxon>
        <taxon>Bivalvia</taxon>
        <taxon>Autobranchia</taxon>
        <taxon>Heteroconchia</taxon>
        <taxon>Palaeoheterodonta</taxon>
        <taxon>Unionida</taxon>
        <taxon>Unionoidea</taxon>
        <taxon>Unionidae</taxon>
        <taxon>Unioninae</taxon>
        <taxon>Sinanodonta</taxon>
    </lineage>
</organism>
<feature type="region of interest" description="Disordered" evidence="12">
    <location>
        <begin position="1106"/>
        <end position="1132"/>
    </location>
</feature>
<comment type="caution">
    <text evidence="16">The sequence shown here is derived from an EMBL/GenBank/DDBJ whole genome shotgun (WGS) entry which is preliminary data.</text>
</comment>
<accession>A0ABD3X222</accession>
<comment type="subcellular location">
    <subcellularLocation>
        <location evidence="1">Cell membrane</location>
        <topology evidence="1">Single-pass type I membrane protein</topology>
    </subcellularLocation>
</comment>
<evidence type="ECO:0000256" key="5">
    <source>
        <dbReference type="ARBA" id="ARBA00022737"/>
    </source>
</evidence>
<dbReference type="InterPro" id="IPR020894">
    <property type="entry name" value="Cadherin_CS"/>
</dbReference>
<evidence type="ECO:0000256" key="10">
    <source>
        <dbReference type="ARBA" id="ARBA00023180"/>
    </source>
</evidence>
<dbReference type="Pfam" id="PF08266">
    <property type="entry name" value="Cadherin_2"/>
    <property type="match status" value="1"/>
</dbReference>
<dbReference type="AlphaFoldDB" id="A0ABD3X222"/>
<dbReference type="PANTHER" id="PTHR24028">
    <property type="entry name" value="CADHERIN-87A"/>
    <property type="match status" value="1"/>
</dbReference>
<dbReference type="InterPro" id="IPR015919">
    <property type="entry name" value="Cadherin-like_sf"/>
</dbReference>
<dbReference type="GO" id="GO:0007155">
    <property type="term" value="P:cell adhesion"/>
    <property type="evidence" value="ECO:0007669"/>
    <property type="project" value="UniProtKB-KW"/>
</dbReference>
<dbReference type="EMBL" id="JBJQND010000004">
    <property type="protein sequence ID" value="KAL3880294.1"/>
    <property type="molecule type" value="Genomic_DNA"/>
</dbReference>
<evidence type="ECO:0000256" key="12">
    <source>
        <dbReference type="SAM" id="MobiDB-lite"/>
    </source>
</evidence>
<keyword evidence="10" id="KW-0325">Glycoprotein</keyword>
<keyword evidence="6 11" id="KW-0106">Calcium</keyword>
<evidence type="ECO:0000256" key="9">
    <source>
        <dbReference type="ARBA" id="ARBA00023136"/>
    </source>
</evidence>
<evidence type="ECO:0000256" key="8">
    <source>
        <dbReference type="ARBA" id="ARBA00022989"/>
    </source>
</evidence>
<feature type="region of interest" description="Disordered" evidence="12">
    <location>
        <begin position="946"/>
        <end position="999"/>
    </location>
</feature>
<evidence type="ECO:0000313" key="17">
    <source>
        <dbReference type="Proteomes" id="UP001634394"/>
    </source>
</evidence>
<dbReference type="PANTHER" id="PTHR24028:SF146">
    <property type="entry name" value="CADHERIN 96CB, ISOFORM D-RELATED"/>
    <property type="match status" value="1"/>
</dbReference>
<evidence type="ECO:0000259" key="15">
    <source>
        <dbReference type="PROSITE" id="PS50268"/>
    </source>
</evidence>
<evidence type="ECO:0000313" key="16">
    <source>
        <dbReference type="EMBL" id="KAL3880294.1"/>
    </source>
</evidence>
<keyword evidence="5" id="KW-0677">Repeat</keyword>
<dbReference type="Pfam" id="PF00028">
    <property type="entry name" value="Cadherin"/>
    <property type="match status" value="5"/>
</dbReference>
<dbReference type="GO" id="GO:0005509">
    <property type="term" value="F:calcium ion binding"/>
    <property type="evidence" value="ECO:0007669"/>
    <property type="project" value="UniProtKB-UniRule"/>
</dbReference>
<dbReference type="FunFam" id="2.60.40.60:FF:000015">
    <property type="entry name" value="FAT atypical cadherin 1"/>
    <property type="match status" value="1"/>
</dbReference>
<dbReference type="PROSITE" id="PS00232">
    <property type="entry name" value="CADHERIN_1"/>
    <property type="match status" value="2"/>
</dbReference>
<feature type="compositionally biased region" description="Polar residues" evidence="12">
    <location>
        <begin position="986"/>
        <end position="996"/>
    </location>
</feature>
<dbReference type="Proteomes" id="UP001634394">
    <property type="component" value="Unassembled WGS sequence"/>
</dbReference>
<evidence type="ECO:0000256" key="3">
    <source>
        <dbReference type="ARBA" id="ARBA00022692"/>
    </source>
</evidence>
<evidence type="ECO:0000256" key="6">
    <source>
        <dbReference type="ARBA" id="ARBA00022837"/>
    </source>
</evidence>
<feature type="domain" description="Cadherin" evidence="15">
    <location>
        <begin position="142"/>
        <end position="252"/>
    </location>
</feature>
<protein>
    <recommendedName>
        <fullName evidence="15">Cadherin domain-containing protein</fullName>
    </recommendedName>
</protein>
<dbReference type="GO" id="GO:0005886">
    <property type="term" value="C:plasma membrane"/>
    <property type="evidence" value="ECO:0007669"/>
    <property type="project" value="UniProtKB-SubCell"/>
</dbReference>
<feature type="domain" description="Cadherin" evidence="15">
    <location>
        <begin position="576"/>
        <end position="679"/>
    </location>
</feature>
<dbReference type="CDD" id="cd11304">
    <property type="entry name" value="Cadherin_repeat"/>
    <property type="match status" value="7"/>
</dbReference>
<dbReference type="InterPro" id="IPR050174">
    <property type="entry name" value="Protocadherin/Cadherin-CA"/>
</dbReference>
<dbReference type="FunFam" id="2.60.40.60:FF:000033">
    <property type="entry name" value="FAT atypical cadherin 1"/>
    <property type="match status" value="1"/>
</dbReference>
<keyword evidence="7" id="KW-0130">Cell adhesion</keyword>
<dbReference type="FunFam" id="2.60.40.60:FF:000004">
    <property type="entry name" value="Protocadherin 1 gamma 2"/>
    <property type="match status" value="1"/>
</dbReference>
<feature type="compositionally biased region" description="Basic and acidic residues" evidence="12">
    <location>
        <begin position="1110"/>
        <end position="1121"/>
    </location>
</feature>
<evidence type="ECO:0000256" key="13">
    <source>
        <dbReference type="SAM" id="Phobius"/>
    </source>
</evidence>
<evidence type="ECO:0000256" key="7">
    <source>
        <dbReference type="ARBA" id="ARBA00022889"/>
    </source>
</evidence>
<feature type="domain" description="Cadherin" evidence="15">
    <location>
        <begin position="701"/>
        <end position="788"/>
    </location>
</feature>
<keyword evidence="2" id="KW-1003">Cell membrane</keyword>
<feature type="domain" description="Cadherin" evidence="15">
    <location>
        <begin position="253"/>
        <end position="362"/>
    </location>
</feature>
<proteinExistence type="predicted"/>
<dbReference type="PROSITE" id="PS50268">
    <property type="entry name" value="CADHERIN_2"/>
    <property type="match status" value="7"/>
</dbReference>
<feature type="transmembrane region" description="Helical" evidence="13">
    <location>
        <begin position="796"/>
        <end position="821"/>
    </location>
</feature>
<keyword evidence="9 13" id="KW-0472">Membrane</keyword>
<dbReference type="FunFam" id="2.60.40.60:FF:000007">
    <property type="entry name" value="Protocadherin alpha 2"/>
    <property type="match status" value="1"/>
</dbReference>
<dbReference type="InterPro" id="IPR002126">
    <property type="entry name" value="Cadherin-like_dom"/>
</dbReference>
<feature type="domain" description="Cadherin" evidence="15">
    <location>
        <begin position="386"/>
        <end position="471"/>
    </location>
</feature>
<evidence type="ECO:0000256" key="4">
    <source>
        <dbReference type="ARBA" id="ARBA00022729"/>
    </source>
</evidence>
<evidence type="ECO:0000256" key="11">
    <source>
        <dbReference type="PROSITE-ProRule" id="PRU00043"/>
    </source>
</evidence>
<reference evidence="16 17" key="1">
    <citation type="submission" date="2024-11" db="EMBL/GenBank/DDBJ databases">
        <title>Chromosome-level genome assembly of the freshwater bivalve Anodonta woodiana.</title>
        <authorList>
            <person name="Chen X."/>
        </authorList>
    </citation>
    <scope>NUCLEOTIDE SEQUENCE [LARGE SCALE GENOMIC DNA]</scope>
    <source>
        <strain evidence="16">MN2024</strain>
        <tissue evidence="16">Gills</tissue>
    </source>
</reference>
<dbReference type="Gene3D" id="2.60.40.60">
    <property type="entry name" value="Cadherins"/>
    <property type="match status" value="7"/>
</dbReference>